<feature type="transmembrane region" description="Helical" evidence="7">
    <location>
        <begin position="41"/>
        <end position="59"/>
    </location>
</feature>
<dbReference type="GO" id="GO:0005886">
    <property type="term" value="C:plasma membrane"/>
    <property type="evidence" value="ECO:0007669"/>
    <property type="project" value="UniProtKB-SubCell"/>
</dbReference>
<evidence type="ECO:0000256" key="3">
    <source>
        <dbReference type="ARBA" id="ARBA00022741"/>
    </source>
</evidence>
<keyword evidence="4" id="KW-0067">ATP-binding</keyword>
<keyword evidence="2 7" id="KW-0812">Transmembrane</keyword>
<dbReference type="RefSeq" id="WP_075362071.1">
    <property type="nucleotide sequence ID" value="NZ_MPDM01000010.1"/>
</dbReference>
<proteinExistence type="predicted"/>
<dbReference type="SUPFAM" id="SSF52540">
    <property type="entry name" value="P-loop containing nucleoside triphosphate hydrolases"/>
    <property type="match status" value="1"/>
</dbReference>
<feature type="domain" description="ABC transmembrane type-1" evidence="9">
    <location>
        <begin position="30"/>
        <end position="314"/>
    </location>
</feature>
<dbReference type="STRING" id="156892.BM477_07460"/>
<evidence type="ECO:0000313" key="10">
    <source>
        <dbReference type="EMBL" id="OKL46005.1"/>
    </source>
</evidence>
<dbReference type="PANTHER" id="PTHR43394:SF1">
    <property type="entry name" value="ATP-BINDING CASSETTE SUB-FAMILY B MEMBER 10, MITOCHONDRIAL"/>
    <property type="match status" value="1"/>
</dbReference>
<evidence type="ECO:0000256" key="4">
    <source>
        <dbReference type="ARBA" id="ARBA00022840"/>
    </source>
</evidence>
<organism evidence="10 11">
    <name type="scientific">Boudabousia marimammalium</name>
    <dbReference type="NCBI Taxonomy" id="156892"/>
    <lineage>
        <taxon>Bacteria</taxon>
        <taxon>Bacillati</taxon>
        <taxon>Actinomycetota</taxon>
        <taxon>Actinomycetes</taxon>
        <taxon>Actinomycetales</taxon>
        <taxon>Actinomycetaceae</taxon>
        <taxon>Boudabousia</taxon>
    </lineage>
</organism>
<evidence type="ECO:0000313" key="11">
    <source>
        <dbReference type="Proteomes" id="UP000186465"/>
    </source>
</evidence>
<feature type="domain" description="ABC transporter" evidence="8">
    <location>
        <begin position="347"/>
        <end position="585"/>
    </location>
</feature>
<dbReference type="GO" id="GO:0015421">
    <property type="term" value="F:ABC-type oligopeptide transporter activity"/>
    <property type="evidence" value="ECO:0007669"/>
    <property type="project" value="TreeGrafter"/>
</dbReference>
<dbReference type="InterPro" id="IPR027417">
    <property type="entry name" value="P-loop_NTPase"/>
</dbReference>
<dbReference type="InterPro" id="IPR003593">
    <property type="entry name" value="AAA+_ATPase"/>
</dbReference>
<dbReference type="Pfam" id="PF00664">
    <property type="entry name" value="ABC_membrane"/>
    <property type="match status" value="1"/>
</dbReference>
<evidence type="ECO:0000259" key="8">
    <source>
        <dbReference type="PROSITE" id="PS50893"/>
    </source>
</evidence>
<keyword evidence="3" id="KW-0547">Nucleotide-binding</keyword>
<gene>
    <name evidence="10" type="ORF">BM477_07460</name>
</gene>
<evidence type="ECO:0000259" key="9">
    <source>
        <dbReference type="PROSITE" id="PS50929"/>
    </source>
</evidence>
<keyword evidence="5 7" id="KW-1133">Transmembrane helix</keyword>
<name>A0A1Q5PJE5_9ACTO</name>
<evidence type="ECO:0000256" key="6">
    <source>
        <dbReference type="ARBA" id="ARBA00023136"/>
    </source>
</evidence>
<dbReference type="OrthoDB" id="9762778at2"/>
<feature type="transmembrane region" description="Helical" evidence="7">
    <location>
        <begin position="257"/>
        <end position="276"/>
    </location>
</feature>
<feature type="transmembrane region" description="Helical" evidence="7">
    <location>
        <begin position="65"/>
        <end position="83"/>
    </location>
</feature>
<dbReference type="SMART" id="SM00382">
    <property type="entry name" value="AAA"/>
    <property type="match status" value="1"/>
</dbReference>
<reference evidence="11" key="1">
    <citation type="submission" date="2016-11" db="EMBL/GenBank/DDBJ databases">
        <title>Actinomyces gypaetusis sp. nov. isolated from Gypaetus barbatus in Qinghai Tibet Plateau China.</title>
        <authorList>
            <person name="Meng X."/>
        </authorList>
    </citation>
    <scope>NUCLEOTIDE SEQUENCE [LARGE SCALE GENOMIC DNA]</scope>
    <source>
        <strain evidence="11">DSM 15383</strain>
    </source>
</reference>
<dbReference type="Gene3D" id="3.40.50.300">
    <property type="entry name" value="P-loop containing nucleotide triphosphate hydrolases"/>
    <property type="match status" value="1"/>
</dbReference>
<dbReference type="InterPro" id="IPR011527">
    <property type="entry name" value="ABC1_TM_dom"/>
</dbReference>
<evidence type="ECO:0000256" key="1">
    <source>
        <dbReference type="ARBA" id="ARBA00004651"/>
    </source>
</evidence>
<dbReference type="Proteomes" id="UP000186465">
    <property type="component" value="Unassembled WGS sequence"/>
</dbReference>
<dbReference type="EMBL" id="MPDM01000010">
    <property type="protein sequence ID" value="OKL46005.1"/>
    <property type="molecule type" value="Genomic_DNA"/>
</dbReference>
<dbReference type="SUPFAM" id="SSF90123">
    <property type="entry name" value="ABC transporter transmembrane region"/>
    <property type="match status" value="1"/>
</dbReference>
<feature type="transmembrane region" description="Helical" evidence="7">
    <location>
        <begin position="170"/>
        <end position="195"/>
    </location>
</feature>
<dbReference type="GO" id="GO:0016887">
    <property type="term" value="F:ATP hydrolysis activity"/>
    <property type="evidence" value="ECO:0007669"/>
    <property type="project" value="InterPro"/>
</dbReference>
<feature type="transmembrane region" description="Helical" evidence="7">
    <location>
        <begin position="139"/>
        <end position="164"/>
    </location>
</feature>
<keyword evidence="11" id="KW-1185">Reference proteome</keyword>
<accession>A0A1Q5PJE5</accession>
<sequence>MSRNEQKPASIFTLTAWMLSLTRPVVAPLAISSLARIADQMLGVVMLAYAGWQVGLFTTGQPGHSWLTVLGIIAGLALVKAFLRYLEQFTGHFVAFKALELLRRFAYEKLYPQAPAISRHARTGDLLSRLTRDIDRIEVFYAHTFAPMMSAIAVPILSAVLAWWLEAGSLALILLGMYVLALVLLIIVGGMNATASSGRILRTRSEIVNQASDIIHGHDEIAGYGLTDIMRGRLNDLNSRLLVDTRRLHTLYGVRRAITFGTMLAMAAVLLVVGAGQVNAGTLTIPALLATVAGGMRGWEAVRGVEDFSTFISQSFASAARLRELAQGEPVPPAGGEELSGSGAVALAAQDVSYAYVDPSGSKHEALRHVSLEVPAGQWHALVGATGCGKSTLATLFARYEDPAEGAIMVAEKDASGIEVASLRAAVVYLSQRTHMFNDTIANNLRLAAPDATDEQLWEVLEVAQIADEIRQMPDGLDTKMGEGGEAVSGGQRQRFGLARALLQHPRALILDEATAHLNDTLAQQVRRAVRNYLGDATILEITHRVSELDGVQKVHVMERGEVVESGIPAELAGGSGAFASLLNRAGGTL</sequence>
<dbReference type="GO" id="GO:0005524">
    <property type="term" value="F:ATP binding"/>
    <property type="evidence" value="ECO:0007669"/>
    <property type="project" value="UniProtKB-KW"/>
</dbReference>
<evidence type="ECO:0000256" key="5">
    <source>
        <dbReference type="ARBA" id="ARBA00022989"/>
    </source>
</evidence>
<dbReference type="AlphaFoldDB" id="A0A1Q5PJE5"/>
<evidence type="ECO:0000256" key="7">
    <source>
        <dbReference type="SAM" id="Phobius"/>
    </source>
</evidence>
<comment type="caution">
    <text evidence="10">The sequence shown here is derived from an EMBL/GenBank/DDBJ whole genome shotgun (WGS) entry which is preliminary data.</text>
</comment>
<evidence type="ECO:0008006" key="12">
    <source>
        <dbReference type="Google" id="ProtNLM"/>
    </source>
</evidence>
<dbReference type="InterPro" id="IPR003439">
    <property type="entry name" value="ABC_transporter-like_ATP-bd"/>
</dbReference>
<dbReference type="PROSITE" id="PS50929">
    <property type="entry name" value="ABC_TM1F"/>
    <property type="match status" value="1"/>
</dbReference>
<protein>
    <recommendedName>
        <fullName evidence="12">ABC transporter ATP-binding protein</fullName>
    </recommendedName>
</protein>
<dbReference type="PROSITE" id="PS50893">
    <property type="entry name" value="ABC_TRANSPORTER_2"/>
    <property type="match status" value="1"/>
</dbReference>
<dbReference type="Pfam" id="PF00005">
    <property type="entry name" value="ABC_tran"/>
    <property type="match status" value="1"/>
</dbReference>
<dbReference type="InterPro" id="IPR036640">
    <property type="entry name" value="ABC1_TM_sf"/>
</dbReference>
<dbReference type="InterPro" id="IPR017871">
    <property type="entry name" value="ABC_transporter-like_CS"/>
</dbReference>
<keyword evidence="6 7" id="KW-0472">Membrane</keyword>
<dbReference type="InterPro" id="IPR039421">
    <property type="entry name" value="Type_1_exporter"/>
</dbReference>
<dbReference type="PROSITE" id="PS00211">
    <property type="entry name" value="ABC_TRANSPORTER_1"/>
    <property type="match status" value="1"/>
</dbReference>
<dbReference type="PANTHER" id="PTHR43394">
    <property type="entry name" value="ATP-DEPENDENT PERMEASE MDL1, MITOCHONDRIAL"/>
    <property type="match status" value="1"/>
</dbReference>
<evidence type="ECO:0000256" key="2">
    <source>
        <dbReference type="ARBA" id="ARBA00022692"/>
    </source>
</evidence>
<dbReference type="Gene3D" id="1.20.1560.10">
    <property type="entry name" value="ABC transporter type 1, transmembrane domain"/>
    <property type="match status" value="1"/>
</dbReference>
<comment type="subcellular location">
    <subcellularLocation>
        <location evidence="1">Cell membrane</location>
        <topology evidence="1">Multi-pass membrane protein</topology>
    </subcellularLocation>
</comment>